<evidence type="ECO:0000256" key="3">
    <source>
        <dbReference type="ARBA" id="ARBA00022989"/>
    </source>
</evidence>
<keyword evidence="4 5" id="KW-0472">Membrane</keyword>
<keyword evidence="3 5" id="KW-1133">Transmembrane helix</keyword>
<feature type="transmembrane region" description="Helical" evidence="5">
    <location>
        <begin position="48"/>
        <end position="70"/>
    </location>
</feature>
<evidence type="ECO:0000256" key="4">
    <source>
        <dbReference type="ARBA" id="ARBA00023136"/>
    </source>
</evidence>
<evidence type="ECO:0000256" key="5">
    <source>
        <dbReference type="SAM" id="Phobius"/>
    </source>
</evidence>
<dbReference type="EMBL" id="JAEPCM010000466">
    <property type="protein sequence ID" value="MCG7947333.1"/>
    <property type="molecule type" value="Genomic_DNA"/>
</dbReference>
<dbReference type="PANTHER" id="PTHR12714">
    <property type="entry name" value="PROTEIN-S ISOPRENYLCYSTEINE O-METHYLTRANSFERASE"/>
    <property type="match status" value="1"/>
</dbReference>
<feature type="transmembrane region" description="Helical" evidence="5">
    <location>
        <begin position="90"/>
        <end position="114"/>
    </location>
</feature>
<dbReference type="InterPro" id="IPR007318">
    <property type="entry name" value="Phopholipid_MeTrfase"/>
</dbReference>
<comment type="caution">
    <text evidence="6">The sequence shown here is derived from an EMBL/GenBank/DDBJ whole genome shotgun (WGS) entry which is preliminary data.</text>
</comment>
<comment type="subcellular location">
    <subcellularLocation>
        <location evidence="1">Endomembrane system</location>
        <topology evidence="1">Multi-pass membrane protein</topology>
    </subcellularLocation>
</comment>
<dbReference type="Proteomes" id="UP000886667">
    <property type="component" value="Unassembled WGS sequence"/>
</dbReference>
<organism evidence="6 7">
    <name type="scientific">Candidatus Thiodiazotropha taylori</name>
    <dbReference type="NCBI Taxonomy" id="2792791"/>
    <lineage>
        <taxon>Bacteria</taxon>
        <taxon>Pseudomonadati</taxon>
        <taxon>Pseudomonadota</taxon>
        <taxon>Gammaproteobacteria</taxon>
        <taxon>Chromatiales</taxon>
        <taxon>Sedimenticolaceae</taxon>
        <taxon>Candidatus Thiodiazotropha</taxon>
    </lineage>
</organism>
<dbReference type="AlphaFoldDB" id="A0A9E4N591"/>
<keyword evidence="2 5" id="KW-0812">Transmembrane</keyword>
<dbReference type="PANTHER" id="PTHR12714:SF9">
    <property type="entry name" value="PROTEIN-S-ISOPRENYLCYSTEINE O-METHYLTRANSFERASE"/>
    <property type="match status" value="1"/>
</dbReference>
<gene>
    <name evidence="6" type="ORF">JAZ07_13390</name>
</gene>
<dbReference type="GO" id="GO:0016740">
    <property type="term" value="F:transferase activity"/>
    <property type="evidence" value="ECO:0007669"/>
    <property type="project" value="UniProtKB-ARBA"/>
</dbReference>
<sequence>MNQLIIYFLLVYFVLFFGVAVIWRNYAVAKSTGINAFKLNKKTGPESITGLYFKFLPLLSVLVFIIYAWLPNSYALLGPIKLLTNNFVQYAGMGVMTIALVWVVAAQAQMGVSWRIGIDHDQKTEFVQRGLFKYSRNPIFVGVIVISLGYFLLLPNPITFTILALDVALIQIQVALEENFLTEQHGKQYIDYCQQVRRWL</sequence>
<proteinExistence type="predicted"/>
<protein>
    <submittedName>
        <fullName evidence="6">Isoprenylcysteine carboxylmethyltransferase family protein</fullName>
    </submittedName>
</protein>
<accession>A0A9E4N591</accession>
<evidence type="ECO:0000313" key="6">
    <source>
        <dbReference type="EMBL" id="MCG7947333.1"/>
    </source>
</evidence>
<feature type="transmembrane region" description="Helical" evidence="5">
    <location>
        <begin position="6"/>
        <end position="27"/>
    </location>
</feature>
<dbReference type="Pfam" id="PF04191">
    <property type="entry name" value="PEMT"/>
    <property type="match status" value="1"/>
</dbReference>
<evidence type="ECO:0000313" key="7">
    <source>
        <dbReference type="Proteomes" id="UP000886667"/>
    </source>
</evidence>
<name>A0A9E4N591_9GAMM</name>
<reference evidence="6" key="1">
    <citation type="journal article" date="2021" name="Proc. Natl. Acad. Sci. U.S.A.">
        <title>Global biogeography of chemosynthetic symbionts reveals both localized and globally distributed symbiont groups. .</title>
        <authorList>
            <person name="Osvatic J.T."/>
            <person name="Wilkins L.G.E."/>
            <person name="Leibrecht L."/>
            <person name="Leray M."/>
            <person name="Zauner S."/>
            <person name="Polzin J."/>
            <person name="Camacho Y."/>
            <person name="Gros O."/>
            <person name="van Gils J.A."/>
            <person name="Eisen J.A."/>
            <person name="Petersen J.M."/>
            <person name="Yuen B."/>
        </authorList>
    </citation>
    <scope>NUCLEOTIDE SEQUENCE</scope>
    <source>
        <strain evidence="6">MAGclacostrist064TRANS</strain>
    </source>
</reference>
<evidence type="ECO:0000256" key="2">
    <source>
        <dbReference type="ARBA" id="ARBA00022692"/>
    </source>
</evidence>
<evidence type="ECO:0000256" key="1">
    <source>
        <dbReference type="ARBA" id="ARBA00004127"/>
    </source>
</evidence>
<feature type="transmembrane region" description="Helical" evidence="5">
    <location>
        <begin position="134"/>
        <end position="152"/>
    </location>
</feature>
<dbReference type="GO" id="GO:0012505">
    <property type="term" value="C:endomembrane system"/>
    <property type="evidence" value="ECO:0007669"/>
    <property type="project" value="UniProtKB-SubCell"/>
</dbReference>